<dbReference type="GO" id="GO:0006508">
    <property type="term" value="P:proteolysis"/>
    <property type="evidence" value="ECO:0007669"/>
    <property type="project" value="UniProtKB-KW"/>
</dbReference>
<dbReference type="Proteomes" id="UP001209746">
    <property type="component" value="Unassembled WGS sequence"/>
</dbReference>
<feature type="domain" description="Peptidase S54 rhomboid" evidence="6">
    <location>
        <begin position="69"/>
        <end position="208"/>
    </location>
</feature>
<protein>
    <submittedName>
        <fullName evidence="8">Rhomboid family intramembrane serine protease</fullName>
    </submittedName>
</protein>
<keyword evidence="3 5" id="KW-1133">Transmembrane helix</keyword>
<feature type="transmembrane region" description="Helical" evidence="5">
    <location>
        <begin position="165"/>
        <end position="186"/>
    </location>
</feature>
<evidence type="ECO:0000313" key="9">
    <source>
        <dbReference type="Proteomes" id="UP001208186"/>
    </source>
</evidence>
<dbReference type="AlphaFoldDB" id="A0AAE3LFS1"/>
<dbReference type="Pfam" id="PF01694">
    <property type="entry name" value="Rhomboid"/>
    <property type="match status" value="1"/>
</dbReference>
<feature type="transmembrane region" description="Helical" evidence="5">
    <location>
        <begin position="54"/>
        <end position="71"/>
    </location>
</feature>
<evidence type="ECO:0000313" key="10">
    <source>
        <dbReference type="Proteomes" id="UP001209746"/>
    </source>
</evidence>
<dbReference type="Proteomes" id="UP001208186">
    <property type="component" value="Unassembled WGS sequence"/>
</dbReference>
<dbReference type="InterPro" id="IPR022764">
    <property type="entry name" value="Peptidase_S54_rhomboid_dom"/>
</dbReference>
<keyword evidence="4 5" id="KW-0472">Membrane</keyword>
<dbReference type="SUPFAM" id="SSF144091">
    <property type="entry name" value="Rhomboid-like"/>
    <property type="match status" value="1"/>
</dbReference>
<sequence>MNRTLDLSVLDAIVREYTEAQSPVTQVLIIVIGVVFVGELLGAALLTKSNSVRIFATGIFAVHPWVAWPLSPVLHKGLQHFLASVLFALLYGIPVEKHWNWKAYSAFIIVTGYATIVSGTASLWLFSDSQLAFYGASGIIYALAGYSFTHFTLEHDDMDLVEKVALFFGVIALVSVVFDIVTGPYFTPEWINGGHLSGFVIGGLAGYFGPNECNDQARSETCTMHPHQQIQN</sequence>
<dbReference type="Gene3D" id="1.20.1540.10">
    <property type="entry name" value="Rhomboid-like"/>
    <property type="match status" value="1"/>
</dbReference>
<reference evidence="8" key="1">
    <citation type="submission" date="2023-02" db="EMBL/GenBank/DDBJ databases">
        <title>Enrichment on poylsaccharides allowed isolation of novel metabolic and taxonomic groups of Haloarchaea.</title>
        <authorList>
            <person name="Sorokin D.Y."/>
            <person name="Elcheninov A.G."/>
            <person name="Khizhniak T.V."/>
            <person name="Kolganova T.V."/>
            <person name="Kublanov I.V."/>
        </authorList>
    </citation>
    <scope>NUCLEOTIDE SEQUENCE</scope>
    <source>
        <strain evidence="7 9">HArc-curdl5-1</strain>
        <strain evidence="8">HArc-curdl7</strain>
    </source>
</reference>
<dbReference type="GO" id="GO:0016020">
    <property type="term" value="C:membrane"/>
    <property type="evidence" value="ECO:0007669"/>
    <property type="project" value="UniProtKB-SubCell"/>
</dbReference>
<gene>
    <name evidence="8" type="ORF">OB914_14410</name>
    <name evidence="7" type="ORF">OB916_13585</name>
</gene>
<comment type="subcellular location">
    <subcellularLocation>
        <location evidence="1">Membrane</location>
        <topology evidence="1">Multi-pass membrane protein</topology>
    </subcellularLocation>
</comment>
<dbReference type="EMBL" id="JAOPKD010000020">
    <property type="protein sequence ID" value="MCU4728146.1"/>
    <property type="molecule type" value="Genomic_DNA"/>
</dbReference>
<evidence type="ECO:0000313" key="8">
    <source>
        <dbReference type="EMBL" id="MCU4728146.1"/>
    </source>
</evidence>
<evidence type="ECO:0000256" key="4">
    <source>
        <dbReference type="ARBA" id="ARBA00023136"/>
    </source>
</evidence>
<name>A0AAE3LFS1_9EURY</name>
<keyword evidence="9" id="KW-1185">Reference proteome</keyword>
<evidence type="ECO:0000256" key="5">
    <source>
        <dbReference type="SAM" id="Phobius"/>
    </source>
</evidence>
<feature type="transmembrane region" description="Helical" evidence="5">
    <location>
        <begin position="27"/>
        <end position="47"/>
    </location>
</feature>
<evidence type="ECO:0000313" key="7">
    <source>
        <dbReference type="EMBL" id="MCU4719081.1"/>
    </source>
</evidence>
<organism evidence="8 10">
    <name type="scientific">Halapricum hydrolyticum</name>
    <dbReference type="NCBI Taxonomy" id="2979991"/>
    <lineage>
        <taxon>Archaea</taxon>
        <taxon>Methanobacteriati</taxon>
        <taxon>Methanobacteriota</taxon>
        <taxon>Stenosarchaea group</taxon>
        <taxon>Halobacteria</taxon>
        <taxon>Halobacteriales</taxon>
        <taxon>Haloarculaceae</taxon>
        <taxon>Halapricum</taxon>
    </lineage>
</organism>
<keyword evidence="2 5" id="KW-0812">Transmembrane</keyword>
<feature type="transmembrane region" description="Helical" evidence="5">
    <location>
        <begin position="77"/>
        <end position="94"/>
    </location>
</feature>
<comment type="caution">
    <text evidence="8">The sequence shown here is derived from an EMBL/GenBank/DDBJ whole genome shotgun (WGS) entry which is preliminary data.</text>
</comment>
<evidence type="ECO:0000259" key="6">
    <source>
        <dbReference type="Pfam" id="PF01694"/>
    </source>
</evidence>
<feature type="transmembrane region" description="Helical" evidence="5">
    <location>
        <begin position="132"/>
        <end position="153"/>
    </location>
</feature>
<dbReference type="RefSeq" id="WP_315909833.1">
    <property type="nucleotide sequence ID" value="NZ_JAOPKC010000020.1"/>
</dbReference>
<evidence type="ECO:0000256" key="2">
    <source>
        <dbReference type="ARBA" id="ARBA00022692"/>
    </source>
</evidence>
<feature type="transmembrane region" description="Helical" evidence="5">
    <location>
        <begin position="106"/>
        <end position="126"/>
    </location>
</feature>
<keyword evidence="8" id="KW-0645">Protease</keyword>
<evidence type="ECO:0000256" key="1">
    <source>
        <dbReference type="ARBA" id="ARBA00004141"/>
    </source>
</evidence>
<accession>A0AAE3LFS1</accession>
<evidence type="ECO:0000256" key="3">
    <source>
        <dbReference type="ARBA" id="ARBA00022989"/>
    </source>
</evidence>
<dbReference type="InterPro" id="IPR035952">
    <property type="entry name" value="Rhomboid-like_sf"/>
</dbReference>
<dbReference type="EMBL" id="JAOPKC010000020">
    <property type="protein sequence ID" value="MCU4719081.1"/>
    <property type="molecule type" value="Genomic_DNA"/>
</dbReference>
<keyword evidence="8" id="KW-0378">Hydrolase</keyword>
<proteinExistence type="predicted"/>
<dbReference type="GO" id="GO:0004252">
    <property type="term" value="F:serine-type endopeptidase activity"/>
    <property type="evidence" value="ECO:0007669"/>
    <property type="project" value="InterPro"/>
</dbReference>